<dbReference type="PANTHER" id="PTHR12826:SF15">
    <property type="entry name" value="RIBONUCLEASE Y"/>
    <property type="match status" value="1"/>
</dbReference>
<sequence>MYVNLLAAADPTWWTLAAAITIGVSAGFLAVWLITRHTRTSAVDRAAEMMEVARREAAVATQEIKQHAEEELVAKRAEVNRELDRREIESEVKLREIRAHEESLGLLDYQMEQKAERLARENSAITQARDAIRTLSKSLRKRLEGVSQMDAEEIKRALREEVQLECQDELRAMRHQILDRSEQDLNNEAKRILITAMQRLASKPNNDITATIVQLPSEEMKGRIIGREGRNIKSFEATTGVTLLIDESPQMVLISSFDPVRREIARIALEGLVKDGRIHPASIEEFYARAKEDVELNVQQSGEDALQKLGINGLHPEIIKVLGRLKYRFSYTQNALDHSIEVGFLCSMLASETGLDPNLAKRAGLLHDIGKAVEGDYEGSHASIGAALVKRYGETPIVVNAIAAHHEEVKPETVYAGLVILADTVSAVRPGARAESMTGYIQRLDRLEKLAMSIHGVHQAYAIQAGREVRVVVNPQSVTDEQAHDIAKELRLRIESELQYPSTIKVTVIRESRFTETAT</sequence>
<dbReference type="NCBIfam" id="TIGR03319">
    <property type="entry name" value="RNase_Y"/>
    <property type="match status" value="1"/>
</dbReference>
<dbReference type="GO" id="GO:0006402">
    <property type="term" value="P:mRNA catabolic process"/>
    <property type="evidence" value="ECO:0007669"/>
    <property type="project" value="UniProtKB-UniRule"/>
</dbReference>
<dbReference type="Pfam" id="PF12072">
    <property type="entry name" value="RNase_Y_N"/>
    <property type="match status" value="1"/>
</dbReference>
<comment type="caution">
    <text evidence="9">The sequence shown here is derived from an EMBL/GenBank/DDBJ whole genome shotgun (WGS) entry which is preliminary data.</text>
</comment>
<dbReference type="AlphaFoldDB" id="A0A556QSY3"/>
<dbReference type="NCBIfam" id="TIGR00277">
    <property type="entry name" value="HDIG"/>
    <property type="match status" value="1"/>
</dbReference>
<dbReference type="PROSITE" id="PS51831">
    <property type="entry name" value="HD"/>
    <property type="match status" value="1"/>
</dbReference>
<evidence type="ECO:0000259" key="8">
    <source>
        <dbReference type="PROSITE" id="PS51831"/>
    </source>
</evidence>
<dbReference type="Proteomes" id="UP000315648">
    <property type="component" value="Unassembled WGS sequence"/>
</dbReference>
<evidence type="ECO:0000256" key="3">
    <source>
        <dbReference type="ARBA" id="ARBA00022801"/>
    </source>
</evidence>
<evidence type="ECO:0000256" key="6">
    <source>
        <dbReference type="NCBIfam" id="TIGR03319"/>
    </source>
</evidence>
<gene>
    <name evidence="5 9" type="primary">rny</name>
    <name evidence="9" type="ORF">FPL22_08275</name>
</gene>
<keyword evidence="5" id="KW-1003">Cell membrane</keyword>
<dbReference type="HAMAP" id="MF_00335">
    <property type="entry name" value="RNase_Y"/>
    <property type="match status" value="1"/>
</dbReference>
<dbReference type="SMART" id="SM00322">
    <property type="entry name" value="KH"/>
    <property type="match status" value="1"/>
</dbReference>
<reference evidence="9 10" key="1">
    <citation type="submission" date="2019-07" db="EMBL/GenBank/DDBJ databases">
        <title>Description of 53C-WASEF.</title>
        <authorList>
            <person name="Pitt A."/>
            <person name="Hahn M.W."/>
        </authorList>
    </citation>
    <scope>NUCLEOTIDE SEQUENCE [LARGE SCALE GENOMIC DNA]</scope>
    <source>
        <strain evidence="9 10">53C-WASEF</strain>
    </source>
</reference>
<dbReference type="PANTHER" id="PTHR12826">
    <property type="entry name" value="RIBONUCLEASE Y"/>
    <property type="match status" value="1"/>
</dbReference>
<keyword evidence="1 5" id="KW-0540">Nuclease</keyword>
<keyword evidence="7" id="KW-0175">Coiled coil</keyword>
<dbReference type="GO" id="GO:0003723">
    <property type="term" value="F:RNA binding"/>
    <property type="evidence" value="ECO:0007669"/>
    <property type="project" value="UniProtKB-UniRule"/>
</dbReference>
<dbReference type="SUPFAM" id="SSF109604">
    <property type="entry name" value="HD-domain/PDEase-like"/>
    <property type="match status" value="1"/>
</dbReference>
<evidence type="ECO:0000313" key="10">
    <source>
        <dbReference type="Proteomes" id="UP000315648"/>
    </source>
</evidence>
<keyword evidence="4 5" id="KW-0694">RNA-binding</keyword>
<evidence type="ECO:0000256" key="5">
    <source>
        <dbReference type="HAMAP-Rule" id="MF_00335"/>
    </source>
</evidence>
<dbReference type="OrthoDB" id="9803205at2"/>
<keyword evidence="2 5" id="KW-0255">Endonuclease</keyword>
<dbReference type="SMART" id="SM00471">
    <property type="entry name" value="HDc"/>
    <property type="match status" value="1"/>
</dbReference>
<dbReference type="InterPro" id="IPR017705">
    <property type="entry name" value="Ribonuclease_Y"/>
</dbReference>
<feature type="domain" description="HD" evidence="8">
    <location>
        <begin position="335"/>
        <end position="428"/>
    </location>
</feature>
<dbReference type="CDD" id="cd22431">
    <property type="entry name" value="KH-I_RNaseY"/>
    <property type="match status" value="1"/>
</dbReference>
<accession>A0A556QSY3</accession>
<dbReference type="InterPro" id="IPR036612">
    <property type="entry name" value="KH_dom_type_1_sf"/>
</dbReference>
<dbReference type="InterPro" id="IPR004087">
    <property type="entry name" value="KH_dom"/>
</dbReference>
<dbReference type="InterPro" id="IPR006675">
    <property type="entry name" value="HDIG_dom"/>
</dbReference>
<dbReference type="Pfam" id="PF00013">
    <property type="entry name" value="KH_1"/>
    <property type="match status" value="1"/>
</dbReference>
<keyword evidence="3 5" id="KW-0378">Hydrolase</keyword>
<keyword evidence="5" id="KW-0812">Transmembrane</keyword>
<dbReference type="PROSITE" id="PS50084">
    <property type="entry name" value="KH_TYPE_1"/>
    <property type="match status" value="1"/>
</dbReference>
<dbReference type="GO" id="GO:0004521">
    <property type="term" value="F:RNA endonuclease activity"/>
    <property type="evidence" value="ECO:0007669"/>
    <property type="project" value="UniProtKB-UniRule"/>
</dbReference>
<comment type="similarity">
    <text evidence="5">Belongs to the RNase Y family.</text>
</comment>
<dbReference type="InterPro" id="IPR004088">
    <property type="entry name" value="KH_dom_type_1"/>
</dbReference>
<dbReference type="InterPro" id="IPR006674">
    <property type="entry name" value="HD_domain"/>
</dbReference>
<proteinExistence type="inferred from homology"/>
<dbReference type="SUPFAM" id="SSF54791">
    <property type="entry name" value="Eukaryotic type KH-domain (KH-domain type I)"/>
    <property type="match status" value="1"/>
</dbReference>
<name>A0A556QSY3_9BACT</name>
<feature type="coiled-coil region" evidence="7">
    <location>
        <begin position="43"/>
        <end position="131"/>
    </location>
</feature>
<dbReference type="EC" id="3.1.-.-" evidence="5 6"/>
<protein>
    <recommendedName>
        <fullName evidence="5 6">Ribonuclease Y</fullName>
        <shortName evidence="5">RNase Y</shortName>
        <ecNumber evidence="5 6">3.1.-.-</ecNumber>
    </recommendedName>
</protein>
<evidence type="ECO:0000256" key="4">
    <source>
        <dbReference type="ARBA" id="ARBA00022884"/>
    </source>
</evidence>
<dbReference type="Gene3D" id="1.10.3210.10">
    <property type="entry name" value="Hypothetical protein af1432"/>
    <property type="match status" value="1"/>
</dbReference>
<keyword evidence="5" id="KW-1133">Transmembrane helix</keyword>
<keyword evidence="10" id="KW-1185">Reference proteome</keyword>
<dbReference type="GO" id="GO:0005886">
    <property type="term" value="C:plasma membrane"/>
    <property type="evidence" value="ECO:0007669"/>
    <property type="project" value="UniProtKB-SubCell"/>
</dbReference>
<comment type="function">
    <text evidence="5">Endoribonuclease that initiates mRNA decay.</text>
</comment>
<dbReference type="Pfam" id="PF01966">
    <property type="entry name" value="HD"/>
    <property type="match status" value="1"/>
</dbReference>
<comment type="subcellular location">
    <subcellularLocation>
        <location evidence="5">Cell membrane</location>
        <topology evidence="5">Single-pass membrane protein</topology>
    </subcellularLocation>
</comment>
<dbReference type="GO" id="GO:0016787">
    <property type="term" value="F:hydrolase activity"/>
    <property type="evidence" value="ECO:0007669"/>
    <property type="project" value="UniProtKB-KW"/>
</dbReference>
<dbReference type="InterPro" id="IPR003607">
    <property type="entry name" value="HD/PDEase_dom"/>
</dbReference>
<dbReference type="InterPro" id="IPR022711">
    <property type="entry name" value="RNase_Y_N"/>
</dbReference>
<keyword evidence="5" id="KW-0472">Membrane</keyword>
<evidence type="ECO:0000256" key="7">
    <source>
        <dbReference type="SAM" id="Coils"/>
    </source>
</evidence>
<evidence type="ECO:0000313" key="9">
    <source>
        <dbReference type="EMBL" id="TSJ79748.1"/>
    </source>
</evidence>
<feature type="transmembrane region" description="Helical" evidence="5">
    <location>
        <begin position="12"/>
        <end position="35"/>
    </location>
</feature>
<dbReference type="CDD" id="cd00077">
    <property type="entry name" value="HDc"/>
    <property type="match status" value="1"/>
</dbReference>
<organism evidence="9 10">
    <name type="scientific">Rariglobus hedericola</name>
    <dbReference type="NCBI Taxonomy" id="2597822"/>
    <lineage>
        <taxon>Bacteria</taxon>
        <taxon>Pseudomonadati</taxon>
        <taxon>Verrucomicrobiota</taxon>
        <taxon>Opitutia</taxon>
        <taxon>Opitutales</taxon>
        <taxon>Opitutaceae</taxon>
        <taxon>Rariglobus</taxon>
    </lineage>
</organism>
<evidence type="ECO:0000256" key="2">
    <source>
        <dbReference type="ARBA" id="ARBA00022759"/>
    </source>
</evidence>
<evidence type="ECO:0000256" key="1">
    <source>
        <dbReference type="ARBA" id="ARBA00022722"/>
    </source>
</evidence>
<dbReference type="EMBL" id="VMBG01000001">
    <property type="protein sequence ID" value="TSJ79748.1"/>
    <property type="molecule type" value="Genomic_DNA"/>
</dbReference>